<feature type="domain" description="Thioredoxin" evidence="13">
    <location>
        <begin position="1"/>
        <end position="139"/>
    </location>
</feature>
<accession>A0A127FC85</accession>
<dbReference type="SUPFAM" id="SSF52833">
    <property type="entry name" value="Thioredoxin-like"/>
    <property type="match status" value="1"/>
</dbReference>
<proteinExistence type="inferred from homology"/>
<dbReference type="FunFam" id="3.40.30.10:FF:000007">
    <property type="entry name" value="Thioredoxin-dependent thiol peroxidase"/>
    <property type="match status" value="1"/>
</dbReference>
<keyword evidence="6 14" id="KW-0560">Oxidoreductase</keyword>
<comment type="similarity">
    <text evidence="10">Belongs to the peroxiredoxin family. BCP/PrxQ subfamily.</text>
</comment>
<dbReference type="Pfam" id="PF00578">
    <property type="entry name" value="AhpC-TSA"/>
    <property type="match status" value="1"/>
</dbReference>
<dbReference type="Gene3D" id="3.40.30.10">
    <property type="entry name" value="Glutaredoxin"/>
    <property type="match status" value="1"/>
</dbReference>
<sequence length="139" mass="15525">MTGGGIWKPAQAAGNKLVIYFYPRDNTSGCTKEAEAFRDLYPAFKRSNTVILGVSPDTLASHEKFKAKLSLPFELLADEDRSLCEGFEVIKEKSMYGRRFLGVERSTFLIDAGGVLRREWRKVKIPGHAEEVLAAAQEL</sequence>
<evidence type="ECO:0000256" key="12">
    <source>
        <dbReference type="ARBA" id="ARBA00049091"/>
    </source>
</evidence>
<dbReference type="InterPro" id="IPR000866">
    <property type="entry name" value="AhpC/TSA"/>
</dbReference>
<dbReference type="EMBL" id="CP011971">
    <property type="protein sequence ID" value="AMN47241.1"/>
    <property type="molecule type" value="Genomic_DNA"/>
</dbReference>
<dbReference type="KEGG" id="sdf:ACG33_09060"/>
<keyword evidence="7" id="KW-1015">Disulfide bond</keyword>
<evidence type="ECO:0000256" key="8">
    <source>
        <dbReference type="ARBA" id="ARBA00023284"/>
    </source>
</evidence>
<comment type="subunit">
    <text evidence="2">Monomer.</text>
</comment>
<keyword evidence="15" id="KW-1185">Reference proteome</keyword>
<evidence type="ECO:0000256" key="10">
    <source>
        <dbReference type="ARBA" id="ARBA00038489"/>
    </source>
</evidence>
<dbReference type="GO" id="GO:0005737">
    <property type="term" value="C:cytoplasm"/>
    <property type="evidence" value="ECO:0007669"/>
    <property type="project" value="TreeGrafter"/>
</dbReference>
<evidence type="ECO:0000256" key="11">
    <source>
        <dbReference type="ARBA" id="ARBA00042639"/>
    </source>
</evidence>
<name>A0A127FC85_STEDE</name>
<reference evidence="14 15" key="1">
    <citation type="submission" date="2015-06" db="EMBL/GenBank/DDBJ databases">
        <title>A Comprehensive Approach to Explore the Metabolic and Phylogenetic Diversity of Bacterial Steroid Degradation in the Environment: Testosterone as an Example.</title>
        <authorList>
            <person name="Yang F.-C."/>
            <person name="Chen Y.-L."/>
            <person name="Yu C.-P."/>
            <person name="Tang S.-L."/>
            <person name="Wang P.-H."/>
            <person name="Ismail W."/>
            <person name="Wang C.-H."/>
            <person name="Yang C.-Y."/>
            <person name="Chiang Y.-R."/>
        </authorList>
    </citation>
    <scope>NUCLEOTIDE SEQUENCE [LARGE SCALE GENOMIC DNA]</scope>
    <source>
        <strain evidence="14 15">DSM 18526</strain>
    </source>
</reference>
<dbReference type="InterPro" id="IPR036249">
    <property type="entry name" value="Thioredoxin-like_sf"/>
</dbReference>
<gene>
    <name evidence="14" type="ORF">ACG33_09060</name>
</gene>
<dbReference type="PATRIC" id="fig|465721.4.peg.1928"/>
<evidence type="ECO:0000256" key="9">
    <source>
        <dbReference type="ARBA" id="ARBA00032824"/>
    </source>
</evidence>
<evidence type="ECO:0000313" key="14">
    <source>
        <dbReference type="EMBL" id="AMN47241.1"/>
    </source>
</evidence>
<dbReference type="CDD" id="cd03017">
    <property type="entry name" value="PRX_BCP"/>
    <property type="match status" value="1"/>
</dbReference>
<dbReference type="GO" id="GO:0034599">
    <property type="term" value="P:cellular response to oxidative stress"/>
    <property type="evidence" value="ECO:0007669"/>
    <property type="project" value="TreeGrafter"/>
</dbReference>
<dbReference type="GO" id="GO:0045454">
    <property type="term" value="P:cell redox homeostasis"/>
    <property type="evidence" value="ECO:0007669"/>
    <property type="project" value="TreeGrafter"/>
</dbReference>
<dbReference type="PROSITE" id="PS51352">
    <property type="entry name" value="THIOREDOXIN_2"/>
    <property type="match status" value="1"/>
</dbReference>
<dbReference type="EC" id="1.11.1.24" evidence="3"/>
<dbReference type="PANTHER" id="PTHR42801:SF4">
    <property type="entry name" value="AHPC_TSA FAMILY PROTEIN"/>
    <property type="match status" value="1"/>
</dbReference>
<dbReference type="InterPro" id="IPR013766">
    <property type="entry name" value="Thioredoxin_domain"/>
</dbReference>
<dbReference type="InterPro" id="IPR050924">
    <property type="entry name" value="Peroxiredoxin_BCP/PrxQ"/>
</dbReference>
<evidence type="ECO:0000256" key="1">
    <source>
        <dbReference type="ARBA" id="ARBA00003330"/>
    </source>
</evidence>
<dbReference type="PANTHER" id="PTHR42801">
    <property type="entry name" value="THIOREDOXIN-DEPENDENT PEROXIDE REDUCTASE"/>
    <property type="match status" value="1"/>
</dbReference>
<dbReference type="AlphaFoldDB" id="A0A127FC85"/>
<evidence type="ECO:0000256" key="4">
    <source>
        <dbReference type="ARBA" id="ARBA00022559"/>
    </source>
</evidence>
<keyword evidence="4 14" id="KW-0575">Peroxidase</keyword>
<comment type="function">
    <text evidence="1">Thiol-specific peroxidase that catalyzes the reduction of hydrogen peroxide and organic hydroperoxides to water and alcohols, respectively. Plays a role in cell protection against oxidative stress by detoxifying peroxides and as sensor of hydrogen peroxide-mediated signaling events.</text>
</comment>
<evidence type="ECO:0000256" key="2">
    <source>
        <dbReference type="ARBA" id="ARBA00011245"/>
    </source>
</evidence>
<evidence type="ECO:0000259" key="13">
    <source>
        <dbReference type="PROSITE" id="PS51352"/>
    </source>
</evidence>
<evidence type="ECO:0000256" key="3">
    <source>
        <dbReference type="ARBA" id="ARBA00013017"/>
    </source>
</evidence>
<organism evidence="14 15">
    <name type="scientific">Steroidobacter denitrificans</name>
    <dbReference type="NCBI Taxonomy" id="465721"/>
    <lineage>
        <taxon>Bacteria</taxon>
        <taxon>Pseudomonadati</taxon>
        <taxon>Pseudomonadota</taxon>
        <taxon>Gammaproteobacteria</taxon>
        <taxon>Steroidobacterales</taxon>
        <taxon>Steroidobacteraceae</taxon>
        <taxon>Steroidobacter</taxon>
    </lineage>
</organism>
<dbReference type="GO" id="GO:0008379">
    <property type="term" value="F:thioredoxin peroxidase activity"/>
    <property type="evidence" value="ECO:0007669"/>
    <property type="project" value="TreeGrafter"/>
</dbReference>
<dbReference type="STRING" id="465721.ACG33_09060"/>
<protein>
    <recommendedName>
        <fullName evidence="3">thioredoxin-dependent peroxiredoxin</fullName>
        <ecNumber evidence="3">1.11.1.24</ecNumber>
    </recommendedName>
    <alternativeName>
        <fullName evidence="9">Thioredoxin peroxidase</fullName>
    </alternativeName>
    <alternativeName>
        <fullName evidence="11">Thioredoxin-dependent peroxiredoxin Bcp</fullName>
    </alternativeName>
</protein>
<keyword evidence="5" id="KW-0049">Antioxidant</keyword>
<evidence type="ECO:0000256" key="5">
    <source>
        <dbReference type="ARBA" id="ARBA00022862"/>
    </source>
</evidence>
<evidence type="ECO:0000256" key="7">
    <source>
        <dbReference type="ARBA" id="ARBA00023157"/>
    </source>
</evidence>
<keyword evidence="8" id="KW-0676">Redox-active center</keyword>
<evidence type="ECO:0000313" key="15">
    <source>
        <dbReference type="Proteomes" id="UP000070250"/>
    </source>
</evidence>
<evidence type="ECO:0000256" key="6">
    <source>
        <dbReference type="ARBA" id="ARBA00023002"/>
    </source>
</evidence>
<dbReference type="Proteomes" id="UP000070250">
    <property type="component" value="Chromosome"/>
</dbReference>
<comment type="catalytic activity">
    <reaction evidence="12">
        <text>a hydroperoxide + [thioredoxin]-dithiol = an alcohol + [thioredoxin]-disulfide + H2O</text>
        <dbReference type="Rhea" id="RHEA:62620"/>
        <dbReference type="Rhea" id="RHEA-COMP:10698"/>
        <dbReference type="Rhea" id="RHEA-COMP:10700"/>
        <dbReference type="ChEBI" id="CHEBI:15377"/>
        <dbReference type="ChEBI" id="CHEBI:29950"/>
        <dbReference type="ChEBI" id="CHEBI:30879"/>
        <dbReference type="ChEBI" id="CHEBI:35924"/>
        <dbReference type="ChEBI" id="CHEBI:50058"/>
        <dbReference type="EC" id="1.11.1.24"/>
    </reaction>
</comment>